<proteinExistence type="predicted"/>
<evidence type="ECO:0000313" key="2">
    <source>
        <dbReference type="Proteomes" id="UP001055072"/>
    </source>
</evidence>
<organism evidence="1 2">
    <name type="scientific">Irpex rosettiformis</name>
    <dbReference type="NCBI Taxonomy" id="378272"/>
    <lineage>
        <taxon>Eukaryota</taxon>
        <taxon>Fungi</taxon>
        <taxon>Dikarya</taxon>
        <taxon>Basidiomycota</taxon>
        <taxon>Agaricomycotina</taxon>
        <taxon>Agaricomycetes</taxon>
        <taxon>Polyporales</taxon>
        <taxon>Irpicaceae</taxon>
        <taxon>Irpex</taxon>
    </lineage>
</organism>
<evidence type="ECO:0000313" key="1">
    <source>
        <dbReference type="EMBL" id="KAI0086554.1"/>
    </source>
</evidence>
<name>A0ACB8TX62_9APHY</name>
<sequence length="215" mass="24129">MQGTRDPDYSSESQSQLVTGISEHADIGNDAASVQFMADPQPDSVQAIGPTNFQLATGSLAPVELIRIPRPQGGSQQHRRYAEFPDIEFWVNNRKGVRLYDALHGNFSGLVDADNQVMHSSSVKVTYLIEWPGYRPLKKQKIAQRKFGVQCRSRIARQVAEIVEEFLDERSGCAPYENDWKLGPGFIEYASIYLMELKRISLSTWAAKLAYSSTI</sequence>
<comment type="caution">
    <text evidence="1">The sequence shown here is derived from an EMBL/GenBank/DDBJ whole genome shotgun (WGS) entry which is preliminary data.</text>
</comment>
<keyword evidence="2" id="KW-1185">Reference proteome</keyword>
<dbReference type="EMBL" id="MU274923">
    <property type="protein sequence ID" value="KAI0086554.1"/>
    <property type="molecule type" value="Genomic_DNA"/>
</dbReference>
<reference evidence="1" key="1">
    <citation type="journal article" date="2021" name="Environ. Microbiol.">
        <title>Gene family expansions and transcriptome signatures uncover fungal adaptations to wood decay.</title>
        <authorList>
            <person name="Hage H."/>
            <person name="Miyauchi S."/>
            <person name="Viragh M."/>
            <person name="Drula E."/>
            <person name="Min B."/>
            <person name="Chaduli D."/>
            <person name="Navarro D."/>
            <person name="Favel A."/>
            <person name="Norest M."/>
            <person name="Lesage-Meessen L."/>
            <person name="Balint B."/>
            <person name="Merenyi Z."/>
            <person name="de Eugenio L."/>
            <person name="Morin E."/>
            <person name="Martinez A.T."/>
            <person name="Baldrian P."/>
            <person name="Stursova M."/>
            <person name="Martinez M.J."/>
            <person name="Novotny C."/>
            <person name="Magnuson J.K."/>
            <person name="Spatafora J.W."/>
            <person name="Maurice S."/>
            <person name="Pangilinan J."/>
            <person name="Andreopoulos W."/>
            <person name="LaButti K."/>
            <person name="Hundley H."/>
            <person name="Na H."/>
            <person name="Kuo A."/>
            <person name="Barry K."/>
            <person name="Lipzen A."/>
            <person name="Henrissat B."/>
            <person name="Riley R."/>
            <person name="Ahrendt S."/>
            <person name="Nagy L.G."/>
            <person name="Grigoriev I.V."/>
            <person name="Martin F."/>
            <person name="Rosso M.N."/>
        </authorList>
    </citation>
    <scope>NUCLEOTIDE SEQUENCE</scope>
    <source>
        <strain evidence="1">CBS 384.51</strain>
    </source>
</reference>
<gene>
    <name evidence="1" type="ORF">BDY19DRAFT_350322</name>
</gene>
<protein>
    <submittedName>
        <fullName evidence="1">Uncharacterized protein</fullName>
    </submittedName>
</protein>
<dbReference type="Proteomes" id="UP001055072">
    <property type="component" value="Unassembled WGS sequence"/>
</dbReference>
<accession>A0ACB8TX62</accession>